<organism evidence="3 4">
    <name type="scientific">Pterulicium gracile</name>
    <dbReference type="NCBI Taxonomy" id="1884261"/>
    <lineage>
        <taxon>Eukaryota</taxon>
        <taxon>Fungi</taxon>
        <taxon>Dikarya</taxon>
        <taxon>Basidiomycota</taxon>
        <taxon>Agaricomycotina</taxon>
        <taxon>Agaricomycetes</taxon>
        <taxon>Agaricomycetidae</taxon>
        <taxon>Agaricales</taxon>
        <taxon>Pleurotineae</taxon>
        <taxon>Pterulaceae</taxon>
        <taxon>Pterulicium</taxon>
    </lineage>
</organism>
<dbReference type="STRING" id="1884261.A0A5C3QVW4"/>
<dbReference type="Pfam" id="PF24883">
    <property type="entry name" value="NPHP3_N"/>
    <property type="match status" value="1"/>
</dbReference>
<dbReference type="InterPro" id="IPR056884">
    <property type="entry name" value="NPHP3-like_N"/>
</dbReference>
<dbReference type="EMBL" id="ML178822">
    <property type="protein sequence ID" value="TFL02474.1"/>
    <property type="molecule type" value="Genomic_DNA"/>
</dbReference>
<feature type="domain" description="Nephrocystin 3-like N-terminal" evidence="2">
    <location>
        <begin position="38"/>
        <end position="104"/>
    </location>
</feature>
<dbReference type="Proteomes" id="UP000305067">
    <property type="component" value="Unassembled WGS sequence"/>
</dbReference>
<keyword evidence="1" id="KW-0677">Repeat</keyword>
<dbReference type="PANTHER" id="PTHR10039">
    <property type="entry name" value="AMELOGENIN"/>
    <property type="match status" value="1"/>
</dbReference>
<name>A0A5C3QVW4_9AGAR</name>
<gene>
    <name evidence="3" type="ORF">BDV98DRAFT_592160</name>
</gene>
<protein>
    <recommendedName>
        <fullName evidence="2">Nephrocystin 3-like N-terminal domain-containing protein</fullName>
    </recommendedName>
</protein>
<keyword evidence="4" id="KW-1185">Reference proteome</keyword>
<evidence type="ECO:0000313" key="3">
    <source>
        <dbReference type="EMBL" id="TFL02474.1"/>
    </source>
</evidence>
<dbReference type="AlphaFoldDB" id="A0A5C3QVW4"/>
<dbReference type="InterPro" id="IPR027417">
    <property type="entry name" value="P-loop_NTPase"/>
</dbReference>
<reference evidence="3 4" key="1">
    <citation type="journal article" date="2019" name="Nat. Ecol. Evol.">
        <title>Megaphylogeny resolves global patterns of mushroom evolution.</title>
        <authorList>
            <person name="Varga T."/>
            <person name="Krizsan K."/>
            <person name="Foldi C."/>
            <person name="Dima B."/>
            <person name="Sanchez-Garcia M."/>
            <person name="Sanchez-Ramirez S."/>
            <person name="Szollosi G.J."/>
            <person name="Szarkandi J.G."/>
            <person name="Papp V."/>
            <person name="Albert L."/>
            <person name="Andreopoulos W."/>
            <person name="Angelini C."/>
            <person name="Antonin V."/>
            <person name="Barry K.W."/>
            <person name="Bougher N.L."/>
            <person name="Buchanan P."/>
            <person name="Buyck B."/>
            <person name="Bense V."/>
            <person name="Catcheside P."/>
            <person name="Chovatia M."/>
            <person name="Cooper J."/>
            <person name="Damon W."/>
            <person name="Desjardin D."/>
            <person name="Finy P."/>
            <person name="Geml J."/>
            <person name="Haridas S."/>
            <person name="Hughes K."/>
            <person name="Justo A."/>
            <person name="Karasinski D."/>
            <person name="Kautmanova I."/>
            <person name="Kiss B."/>
            <person name="Kocsube S."/>
            <person name="Kotiranta H."/>
            <person name="LaButti K.M."/>
            <person name="Lechner B.E."/>
            <person name="Liimatainen K."/>
            <person name="Lipzen A."/>
            <person name="Lukacs Z."/>
            <person name="Mihaltcheva S."/>
            <person name="Morgado L.N."/>
            <person name="Niskanen T."/>
            <person name="Noordeloos M.E."/>
            <person name="Ohm R.A."/>
            <person name="Ortiz-Santana B."/>
            <person name="Ovrebo C."/>
            <person name="Racz N."/>
            <person name="Riley R."/>
            <person name="Savchenko A."/>
            <person name="Shiryaev A."/>
            <person name="Soop K."/>
            <person name="Spirin V."/>
            <person name="Szebenyi C."/>
            <person name="Tomsovsky M."/>
            <person name="Tulloss R.E."/>
            <person name="Uehling J."/>
            <person name="Grigoriev I.V."/>
            <person name="Vagvolgyi C."/>
            <person name="Papp T."/>
            <person name="Martin F.M."/>
            <person name="Miettinen O."/>
            <person name="Hibbett D.S."/>
            <person name="Nagy L.G."/>
        </authorList>
    </citation>
    <scope>NUCLEOTIDE SEQUENCE [LARGE SCALE GENOMIC DNA]</scope>
    <source>
        <strain evidence="3 4">CBS 309.79</strain>
    </source>
</reference>
<dbReference type="Gene3D" id="3.40.50.300">
    <property type="entry name" value="P-loop containing nucleotide triphosphate hydrolases"/>
    <property type="match status" value="1"/>
</dbReference>
<sequence length="369" mass="42056">MEARSFSAHDTTVRFFRKKSKNYRVNHDYALGQRAHETGQWFLQSEPYLRWKQGRVQNLACTGIPGAGKTIISSIFVEDLLKTHTSDSTAVLWIYNDALEKTQHLGASAELLDLYNSYHDADHFAESTGKESSRTRAQELIRQLESLGARLLVTSRNDIPFTLGTYGALPIAASLRDVRAFVTARVGSFTDVVRQRDGLSEEITERMVEQAHGMFLTPKLQLELMSSCRTIADVKALLKRSPPTLEDVYRELFADIRAKTSWVMRLFYLLIMFKERSMEARAMLEYLACDDWVEGQLSDYIRTANVVLATCRGLVNLEDQFNENEWMLPSLMPNFGKGFQFSLTHRSTRMSHCPPFHGQQLSSKCEDAS</sequence>
<evidence type="ECO:0000256" key="1">
    <source>
        <dbReference type="ARBA" id="ARBA00022737"/>
    </source>
</evidence>
<evidence type="ECO:0000259" key="2">
    <source>
        <dbReference type="Pfam" id="PF24883"/>
    </source>
</evidence>
<dbReference type="PANTHER" id="PTHR10039:SF16">
    <property type="entry name" value="GPI INOSITOL-DEACYLASE"/>
    <property type="match status" value="1"/>
</dbReference>
<evidence type="ECO:0000313" key="4">
    <source>
        <dbReference type="Proteomes" id="UP000305067"/>
    </source>
</evidence>
<accession>A0A5C3QVW4</accession>
<proteinExistence type="predicted"/>
<dbReference type="OrthoDB" id="7464126at2759"/>